<protein>
    <submittedName>
        <fullName evidence="2">Epimerase</fullName>
    </submittedName>
</protein>
<dbReference type="GO" id="GO:0044877">
    <property type="term" value="F:protein-containing complex binding"/>
    <property type="evidence" value="ECO:0007669"/>
    <property type="project" value="TreeGrafter"/>
</dbReference>
<evidence type="ECO:0000259" key="1">
    <source>
        <dbReference type="Pfam" id="PF13460"/>
    </source>
</evidence>
<proteinExistence type="predicted"/>
<dbReference type="Pfam" id="PF13460">
    <property type="entry name" value="NAD_binding_10"/>
    <property type="match status" value="1"/>
</dbReference>
<dbReference type="InterPro" id="IPR021295">
    <property type="entry name" value="DUF2867"/>
</dbReference>
<evidence type="ECO:0000313" key="2">
    <source>
        <dbReference type="EMBL" id="KGA15965.1"/>
    </source>
</evidence>
<dbReference type="EMBL" id="JNSL01000097">
    <property type="protein sequence ID" value="KGA15965.1"/>
    <property type="molecule type" value="Genomic_DNA"/>
</dbReference>
<dbReference type="InterPro" id="IPR016040">
    <property type="entry name" value="NAD(P)-bd_dom"/>
</dbReference>
<gene>
    <name evidence="2" type="ORF">GM51_13615</name>
</gene>
<dbReference type="PANTHER" id="PTHR12126:SF11">
    <property type="entry name" value="NADH DEHYDROGENASE [UBIQUINONE] 1 ALPHA SUBCOMPLEX SUBUNIT 9, MITOCHONDRIAL"/>
    <property type="match status" value="1"/>
</dbReference>
<sequence length="497" mass="55128">MSQLCLVTGATGYIGGRLIPRLLAEGVRVRVLVRHPERISQHPWFDQVEIVSGTADNPDVCNEALRDVDVAYYLIHAIGSAGDFEETERNTAGVFAKAAKAQNVGRIVYLGGLQNDPKLSPHLRSRAEVGNIFINSGVPTIAFGAAVIIGSGSLSFEMLRYLTERLPAMITPRWVRTKIQPIAVRDVLRYLTESRNLPAGLNRTFDIGGPDVLTYQKMMHGYAKVAGLRKRIILPINLLSPGLSARWIGLVTPVPKNIARPLVDSLKTEVICAEHDIKKYIPDPPEGLLGFEDSVAIALTRIRQANVKSRWSSASMPGEPSDPLPTDPDWAGGSLYTDDRYVPSNSTPESLWRIIEGIGGENGWYSFPLAWETRGLIDRFFGGPGIRRGRRDPNKLLAGEIVDFWRVEECIPGELLRLRAEMHMPGLAWLELRVEKNDAGETMYHQHAIYHPKGLAGHAYWWSVWPFHGFVFGSMTRNITKAAAELDAQSKELNAAN</sequence>
<dbReference type="InterPro" id="IPR051207">
    <property type="entry name" value="ComplexI_NDUFA9_subunit"/>
</dbReference>
<dbReference type="Gene3D" id="3.40.50.720">
    <property type="entry name" value="NAD(P)-binding Rossmann-like Domain"/>
    <property type="match status" value="1"/>
</dbReference>
<reference evidence="2" key="1">
    <citation type="submission" date="2014-06" db="EMBL/GenBank/DDBJ databases">
        <title>Key roles for freshwater Actinobacteria revealed by deep metagenomic sequencing.</title>
        <authorList>
            <person name="Ghai R."/>
            <person name="Mizuno C.M."/>
            <person name="Picazo A."/>
            <person name="Camacho A."/>
            <person name="Rodriguez-Valera F."/>
        </authorList>
    </citation>
    <scope>NUCLEOTIDE SEQUENCE</scope>
</reference>
<comment type="caution">
    <text evidence="2">The sequence shown here is derived from an EMBL/GenBank/DDBJ whole genome shotgun (WGS) entry which is preliminary data.</text>
</comment>
<accession>A0A094PW51</accession>
<dbReference type="CDD" id="cd05245">
    <property type="entry name" value="SDR_a2"/>
    <property type="match status" value="1"/>
</dbReference>
<dbReference type="PANTHER" id="PTHR12126">
    <property type="entry name" value="NADH-UBIQUINONE OXIDOREDUCTASE 39 KDA SUBUNIT-RELATED"/>
    <property type="match status" value="1"/>
</dbReference>
<dbReference type="InterPro" id="IPR036291">
    <property type="entry name" value="NAD(P)-bd_dom_sf"/>
</dbReference>
<dbReference type="Pfam" id="PF11066">
    <property type="entry name" value="DUF2867"/>
    <property type="match status" value="1"/>
</dbReference>
<name>A0A094PW51_9ZZZZ</name>
<feature type="domain" description="NAD(P)-binding" evidence="1">
    <location>
        <begin position="9"/>
        <end position="116"/>
    </location>
</feature>
<dbReference type="AlphaFoldDB" id="A0A094PW51"/>
<organism evidence="2">
    <name type="scientific">freshwater metagenome</name>
    <dbReference type="NCBI Taxonomy" id="449393"/>
    <lineage>
        <taxon>unclassified sequences</taxon>
        <taxon>metagenomes</taxon>
        <taxon>ecological metagenomes</taxon>
    </lineage>
</organism>
<dbReference type="SUPFAM" id="SSF51735">
    <property type="entry name" value="NAD(P)-binding Rossmann-fold domains"/>
    <property type="match status" value="1"/>
</dbReference>